<reference evidence="1" key="1">
    <citation type="journal article" date="2020" name="Nature">
        <title>Giant virus diversity and host interactions through global metagenomics.</title>
        <authorList>
            <person name="Schulz F."/>
            <person name="Roux S."/>
            <person name="Paez-Espino D."/>
            <person name="Jungbluth S."/>
            <person name="Walsh D.A."/>
            <person name="Denef V.J."/>
            <person name="McMahon K.D."/>
            <person name="Konstantinidis K.T."/>
            <person name="Eloe-Fadrosh E.A."/>
            <person name="Kyrpides N.C."/>
            <person name="Woyke T."/>
        </authorList>
    </citation>
    <scope>NUCLEOTIDE SEQUENCE</scope>
    <source>
        <strain evidence="1">GVMAG-S-1016713-123</strain>
    </source>
</reference>
<dbReference type="AlphaFoldDB" id="A0A6C0LTJ2"/>
<dbReference type="SUPFAM" id="SSF52540">
    <property type="entry name" value="P-loop containing nucleoside triphosphate hydrolases"/>
    <property type="match status" value="2"/>
</dbReference>
<sequence length="852" mass="99052">MDLFQSKLTKSEWESIEVPVHTDEKQILQMIVEGYHDLNISRNNTISLLAFLKIPYSENIEAYIFDNYFNSEITIQANKYDLTIDLTEKYNSKKPIKKGDSMRFEQNSVKNLNADVIFEFIILKITNKMLRYISTSNPRWIYHYYTLYHITKYPIRLVNIYVLNYINLLLEKHVDDINILSIVEKSHDYIEKNEVILEYSNMELYNHQKQIYSIFKNNSETPKLVLYIAPTATGKTLTPLGLSEGYKVIFVCAARHVGVALAKSAISMNKKVAFGFGCGCAEDIRLHYFAAKEYTKDWRTGGIRKVDNTIGDKVEIMICDIQSYIYAMYYMVSFNKRENIITYWDEPTISMDYDDHPCHEIIRRNWSKNIIPNMVMSSATLPKQHEIIDVLQDFKCKFDGAIIHTIQSDDCKKTIPIINTSGEVELPHFMYKDYDQILSSVAHCESYPTILRYFDLYEVSRFIAYIHRNELCNSARYELDNIFTTIGDVKMNVIKTHYLNLLKHIDPEKWDGIYSHFIETRKYRVVPNMHEVKGLVKSMGLENSKNGGPLKRATSIQHDTEPTYHNESEYANVTQHGVYISTRDAHSLTSGPTIYLAQDTEKIAKFCLKQANIPVSVMTEISQAIKFNNSVNKKVRVLDKDVEDAMSKEEGKEHKISEGRYSDDIKRKMREIQDLTALIKPVTIDEMYIPNKLRHLSRWVGTTTFDITPYSSDVSETDIEDIMKMDVENIWKVLIILGVGLFSQQVPINYIEKVKQLANTQKLYLIVAGEDFIYGTNYQFCHGYISKDLHMTQEKMIQSMGRIGRNKLQHNYSVRVRDNTMISKIFQTEEDKKEVHNMNLLLSTSDEDMDIP</sequence>
<evidence type="ECO:0000313" key="1">
    <source>
        <dbReference type="EMBL" id="QHU34079.1"/>
    </source>
</evidence>
<name>A0A6C0LTJ2_9ZZZZ</name>
<dbReference type="InterPro" id="IPR027417">
    <property type="entry name" value="P-loop_NTPase"/>
</dbReference>
<proteinExistence type="predicted"/>
<evidence type="ECO:0008006" key="2">
    <source>
        <dbReference type="Google" id="ProtNLM"/>
    </source>
</evidence>
<accession>A0A6C0LTJ2</accession>
<protein>
    <recommendedName>
        <fullName evidence="2">Helicase/UvrB N-terminal domain-containing protein</fullName>
    </recommendedName>
</protein>
<dbReference type="EMBL" id="MN740567">
    <property type="protein sequence ID" value="QHU34079.1"/>
    <property type="molecule type" value="Genomic_DNA"/>
</dbReference>
<organism evidence="1">
    <name type="scientific">viral metagenome</name>
    <dbReference type="NCBI Taxonomy" id="1070528"/>
    <lineage>
        <taxon>unclassified sequences</taxon>
        <taxon>metagenomes</taxon>
        <taxon>organismal metagenomes</taxon>
    </lineage>
</organism>